<evidence type="ECO:0000256" key="8">
    <source>
        <dbReference type="ARBA" id="ARBA00023242"/>
    </source>
</evidence>
<feature type="compositionally biased region" description="Polar residues" evidence="10">
    <location>
        <begin position="212"/>
        <end position="224"/>
    </location>
</feature>
<comment type="subcellular location">
    <subcellularLocation>
        <location evidence="1">Nucleus</location>
    </subcellularLocation>
</comment>
<keyword evidence="4" id="KW-0862">Zinc</keyword>
<dbReference type="Proteomes" id="UP001177023">
    <property type="component" value="Unassembled WGS sequence"/>
</dbReference>
<keyword evidence="6" id="KW-0238">DNA-binding</keyword>
<keyword evidence="2" id="KW-0479">Metal-binding</keyword>
<evidence type="ECO:0000256" key="1">
    <source>
        <dbReference type="ARBA" id="ARBA00004123"/>
    </source>
</evidence>
<proteinExistence type="predicted"/>
<dbReference type="PRINTS" id="PR00619">
    <property type="entry name" value="GATAZNFINGER"/>
</dbReference>
<dbReference type="GO" id="GO:0045944">
    <property type="term" value="P:positive regulation of transcription by RNA polymerase II"/>
    <property type="evidence" value="ECO:0007669"/>
    <property type="project" value="TreeGrafter"/>
</dbReference>
<dbReference type="PROSITE" id="PS00344">
    <property type="entry name" value="GATA_ZN_FINGER_1"/>
    <property type="match status" value="2"/>
</dbReference>
<dbReference type="GO" id="GO:0000978">
    <property type="term" value="F:RNA polymerase II cis-regulatory region sequence-specific DNA binding"/>
    <property type="evidence" value="ECO:0007669"/>
    <property type="project" value="TreeGrafter"/>
</dbReference>
<protein>
    <recommendedName>
        <fullName evidence="11">GATA-type domain-containing protein</fullName>
    </recommendedName>
</protein>
<feature type="region of interest" description="Disordered" evidence="10">
    <location>
        <begin position="1"/>
        <end position="27"/>
    </location>
</feature>
<feature type="domain" description="GATA-type" evidence="11">
    <location>
        <begin position="278"/>
        <end position="331"/>
    </location>
</feature>
<sequence length="380" mass="41925">MTNHYETKEPYAEVHQPPQPPGDQASFMYPGQVQLGALSLEEPSISPEAEQQDMGGQDVKLFAAAGNDLSHDVQPPEIVDDAIFGSLKGGMHPFGYPSYTAAAYNHKMMDPYNTTHPLHIWHWPTDVSSISPQMFAQQDMFGAQQTTPGLMPTYPGYTSADYCQYGNMLTRMPTYPATATPSTPSSTDASNASTGSLSTSTPSAADGLGAATSASRQKNRNVANTDGRECANCAAKQTPLWRRDSTGHYLCNACGLYQKMNNTARPLQKPKKRQNAQKRTGTHCRNCHTETTTLWRRNGNGDPVCNACGLYYKLHGVARPITMKKDGIQTRNRKMTSKGKKRGDENAWKSFEQVARYPMFSAGLMNQSYQPTLFYPQQPQ</sequence>
<evidence type="ECO:0000256" key="2">
    <source>
        <dbReference type="ARBA" id="ARBA00022723"/>
    </source>
</evidence>
<dbReference type="FunFam" id="3.30.50.10:FF:000032">
    <property type="entry name" value="Transcription factor GATA-3"/>
    <property type="match status" value="1"/>
</dbReference>
<keyword evidence="8" id="KW-0539">Nucleus</keyword>
<evidence type="ECO:0000256" key="5">
    <source>
        <dbReference type="ARBA" id="ARBA00023015"/>
    </source>
</evidence>
<dbReference type="SMART" id="SM00401">
    <property type="entry name" value="ZnF_GATA"/>
    <property type="match status" value="2"/>
</dbReference>
<dbReference type="GO" id="GO:0005634">
    <property type="term" value="C:nucleus"/>
    <property type="evidence" value="ECO:0007669"/>
    <property type="project" value="UniProtKB-SubCell"/>
</dbReference>
<feature type="compositionally biased region" description="Low complexity" evidence="10">
    <location>
        <begin position="176"/>
        <end position="194"/>
    </location>
</feature>
<keyword evidence="7" id="KW-0804">Transcription</keyword>
<dbReference type="Pfam" id="PF00320">
    <property type="entry name" value="GATA"/>
    <property type="match status" value="2"/>
</dbReference>
<evidence type="ECO:0000259" key="11">
    <source>
        <dbReference type="PROSITE" id="PS50114"/>
    </source>
</evidence>
<dbReference type="PANTHER" id="PTHR10071">
    <property type="entry name" value="TRANSCRIPTION FACTOR GATA FAMILY MEMBER"/>
    <property type="match status" value="1"/>
</dbReference>
<evidence type="ECO:0000256" key="7">
    <source>
        <dbReference type="ARBA" id="ARBA00023163"/>
    </source>
</evidence>
<evidence type="ECO:0000256" key="9">
    <source>
        <dbReference type="PROSITE-ProRule" id="PRU00094"/>
    </source>
</evidence>
<comment type="caution">
    <text evidence="12">The sequence shown here is derived from an EMBL/GenBank/DDBJ whole genome shotgun (WGS) entry which is preliminary data.</text>
</comment>
<dbReference type="PANTHER" id="PTHR10071:SF281">
    <property type="entry name" value="BOX A-BINDING FACTOR-RELATED"/>
    <property type="match status" value="1"/>
</dbReference>
<dbReference type="Gene3D" id="3.30.50.10">
    <property type="entry name" value="Erythroid Transcription Factor GATA-1, subunit A"/>
    <property type="match status" value="2"/>
</dbReference>
<dbReference type="InterPro" id="IPR039355">
    <property type="entry name" value="Transcription_factor_GATA"/>
</dbReference>
<dbReference type="GO" id="GO:0000981">
    <property type="term" value="F:DNA-binding transcription factor activity, RNA polymerase II-specific"/>
    <property type="evidence" value="ECO:0007669"/>
    <property type="project" value="TreeGrafter"/>
</dbReference>
<dbReference type="AlphaFoldDB" id="A0AA36D4E7"/>
<evidence type="ECO:0000256" key="3">
    <source>
        <dbReference type="ARBA" id="ARBA00022771"/>
    </source>
</evidence>
<dbReference type="GO" id="GO:0045165">
    <property type="term" value="P:cell fate commitment"/>
    <property type="evidence" value="ECO:0007669"/>
    <property type="project" value="TreeGrafter"/>
</dbReference>
<keyword evidence="3 9" id="KW-0863">Zinc-finger</keyword>
<evidence type="ECO:0000256" key="10">
    <source>
        <dbReference type="SAM" id="MobiDB-lite"/>
    </source>
</evidence>
<feature type="region of interest" description="Disordered" evidence="10">
    <location>
        <begin position="176"/>
        <end position="225"/>
    </location>
</feature>
<feature type="compositionally biased region" description="Basic and acidic residues" evidence="10">
    <location>
        <begin position="1"/>
        <end position="12"/>
    </location>
</feature>
<dbReference type="InterPro" id="IPR013088">
    <property type="entry name" value="Znf_NHR/GATA"/>
</dbReference>
<evidence type="ECO:0000256" key="4">
    <source>
        <dbReference type="ARBA" id="ARBA00022833"/>
    </source>
</evidence>
<dbReference type="GO" id="GO:0008270">
    <property type="term" value="F:zinc ion binding"/>
    <property type="evidence" value="ECO:0007669"/>
    <property type="project" value="UniProtKB-KW"/>
</dbReference>
<evidence type="ECO:0000313" key="13">
    <source>
        <dbReference type="Proteomes" id="UP001177023"/>
    </source>
</evidence>
<dbReference type="EMBL" id="CATQJA010002657">
    <property type="protein sequence ID" value="CAJ0579639.1"/>
    <property type="molecule type" value="Genomic_DNA"/>
</dbReference>
<feature type="domain" description="GATA-type" evidence="11">
    <location>
        <begin position="224"/>
        <end position="279"/>
    </location>
</feature>
<keyword evidence="13" id="KW-1185">Reference proteome</keyword>
<accession>A0AA36D4E7</accession>
<reference evidence="12" key="1">
    <citation type="submission" date="2023-06" db="EMBL/GenBank/DDBJ databases">
        <authorList>
            <person name="Delattre M."/>
        </authorList>
    </citation>
    <scope>NUCLEOTIDE SEQUENCE</scope>
    <source>
        <strain evidence="12">AF72</strain>
    </source>
</reference>
<organism evidence="12 13">
    <name type="scientific">Mesorhabditis spiculigera</name>
    <dbReference type="NCBI Taxonomy" id="96644"/>
    <lineage>
        <taxon>Eukaryota</taxon>
        <taxon>Metazoa</taxon>
        <taxon>Ecdysozoa</taxon>
        <taxon>Nematoda</taxon>
        <taxon>Chromadorea</taxon>
        <taxon>Rhabditida</taxon>
        <taxon>Rhabditina</taxon>
        <taxon>Rhabditomorpha</taxon>
        <taxon>Rhabditoidea</taxon>
        <taxon>Rhabditidae</taxon>
        <taxon>Mesorhabditinae</taxon>
        <taxon>Mesorhabditis</taxon>
    </lineage>
</organism>
<evidence type="ECO:0000313" key="12">
    <source>
        <dbReference type="EMBL" id="CAJ0579639.1"/>
    </source>
</evidence>
<keyword evidence="5" id="KW-0805">Transcription regulation</keyword>
<dbReference type="SUPFAM" id="SSF57716">
    <property type="entry name" value="Glucocorticoid receptor-like (DNA-binding domain)"/>
    <property type="match status" value="2"/>
</dbReference>
<dbReference type="CDD" id="cd00202">
    <property type="entry name" value="ZnF_GATA"/>
    <property type="match status" value="2"/>
</dbReference>
<dbReference type="GO" id="GO:0000122">
    <property type="term" value="P:negative regulation of transcription by RNA polymerase II"/>
    <property type="evidence" value="ECO:0007669"/>
    <property type="project" value="TreeGrafter"/>
</dbReference>
<name>A0AA36D4E7_9BILA</name>
<gene>
    <name evidence="12" type="ORF">MSPICULIGERA_LOCUS17848</name>
</gene>
<dbReference type="InterPro" id="IPR000679">
    <property type="entry name" value="Znf_GATA"/>
</dbReference>
<feature type="non-terminal residue" evidence="12">
    <location>
        <position position="380"/>
    </location>
</feature>
<dbReference type="GO" id="GO:0009888">
    <property type="term" value="P:tissue development"/>
    <property type="evidence" value="ECO:0007669"/>
    <property type="project" value="UniProtKB-ARBA"/>
</dbReference>
<evidence type="ECO:0000256" key="6">
    <source>
        <dbReference type="ARBA" id="ARBA00023125"/>
    </source>
</evidence>
<dbReference type="PROSITE" id="PS50114">
    <property type="entry name" value="GATA_ZN_FINGER_2"/>
    <property type="match status" value="2"/>
</dbReference>